<reference evidence="2 3" key="1">
    <citation type="submission" date="2019-09" db="EMBL/GenBank/DDBJ databases">
        <title>Whole-genome sequence of the purple sulfur bacterium Thiohalocapsa marina DSM 19078.</title>
        <authorList>
            <person name="Kyndt J.A."/>
            <person name="Meyer T.E."/>
        </authorList>
    </citation>
    <scope>NUCLEOTIDE SEQUENCE [LARGE SCALE GENOMIC DNA]</scope>
    <source>
        <strain evidence="2 3">DSM 19078</strain>
    </source>
</reference>
<name>A0A5M8FKE7_9GAMM</name>
<accession>A0A5M8FKE7</accession>
<dbReference type="InterPro" id="IPR053853">
    <property type="entry name" value="FitA-like_RHH"/>
</dbReference>
<keyword evidence="2" id="KW-0238">DNA-binding</keyword>
<dbReference type="AlphaFoldDB" id="A0A5M8FKE7"/>
<dbReference type="EMBL" id="VWXX01000019">
    <property type="protein sequence ID" value="KAA6184460.1"/>
    <property type="molecule type" value="Genomic_DNA"/>
</dbReference>
<dbReference type="InterPro" id="IPR013321">
    <property type="entry name" value="Arc_rbn_hlx_hlx"/>
</dbReference>
<gene>
    <name evidence="2" type="ORF">F2Q65_12135</name>
</gene>
<dbReference type="OrthoDB" id="2389872at2"/>
<dbReference type="InterPro" id="IPR010985">
    <property type="entry name" value="Ribbon_hlx_hlx"/>
</dbReference>
<proteinExistence type="predicted"/>
<organism evidence="2 3">
    <name type="scientific">Thiohalocapsa marina</name>
    <dbReference type="NCBI Taxonomy" id="424902"/>
    <lineage>
        <taxon>Bacteria</taxon>
        <taxon>Pseudomonadati</taxon>
        <taxon>Pseudomonadota</taxon>
        <taxon>Gammaproteobacteria</taxon>
        <taxon>Chromatiales</taxon>
        <taxon>Chromatiaceae</taxon>
        <taxon>Thiohalocapsa</taxon>
    </lineage>
</organism>
<evidence type="ECO:0000313" key="2">
    <source>
        <dbReference type="EMBL" id="KAA6184460.1"/>
    </source>
</evidence>
<evidence type="ECO:0000313" key="3">
    <source>
        <dbReference type="Proteomes" id="UP000322981"/>
    </source>
</evidence>
<comment type="caution">
    <text evidence="2">The sequence shown here is derived from an EMBL/GenBank/DDBJ whole genome shotgun (WGS) entry which is preliminary data.</text>
</comment>
<dbReference type="GO" id="GO:0003677">
    <property type="term" value="F:DNA binding"/>
    <property type="evidence" value="ECO:0007669"/>
    <property type="project" value="UniProtKB-KW"/>
</dbReference>
<dbReference type="Gene3D" id="1.10.1220.10">
    <property type="entry name" value="Met repressor-like"/>
    <property type="match status" value="1"/>
</dbReference>
<dbReference type="RefSeq" id="WP_150093685.1">
    <property type="nucleotide sequence ID" value="NZ_JBFUOH010000075.1"/>
</dbReference>
<evidence type="ECO:0000259" key="1">
    <source>
        <dbReference type="Pfam" id="PF22513"/>
    </source>
</evidence>
<keyword evidence="3" id="KW-1185">Reference proteome</keyword>
<sequence length="101" mass="10687">MGSGRHQPDGGNHCATILMSSMPALTIKHIPAGLCEQLKANAAAHHRSLNGALIATLEQALLSHPLDAKGQLAENRALREQMALPALDPDEIREAIDAGRP</sequence>
<dbReference type="GO" id="GO:0006355">
    <property type="term" value="P:regulation of DNA-templated transcription"/>
    <property type="evidence" value="ECO:0007669"/>
    <property type="project" value="InterPro"/>
</dbReference>
<feature type="domain" description="Antitoxin FitA-like ribbon-helix-helix" evidence="1">
    <location>
        <begin position="23"/>
        <end position="61"/>
    </location>
</feature>
<dbReference type="SUPFAM" id="SSF47598">
    <property type="entry name" value="Ribbon-helix-helix"/>
    <property type="match status" value="1"/>
</dbReference>
<dbReference type="Proteomes" id="UP000322981">
    <property type="component" value="Unassembled WGS sequence"/>
</dbReference>
<protein>
    <submittedName>
        <fullName evidence="2">Arc family DNA-binding protein</fullName>
    </submittedName>
</protein>
<dbReference type="Pfam" id="PF22513">
    <property type="entry name" value="FitA-like_RHH"/>
    <property type="match status" value="1"/>
</dbReference>